<evidence type="ECO:0000313" key="3">
    <source>
        <dbReference type="EMBL" id="MCY0148227.1"/>
    </source>
</evidence>
<feature type="repeat" description="TPR" evidence="1">
    <location>
        <begin position="101"/>
        <end position="134"/>
    </location>
</feature>
<organism evidence="3 4">
    <name type="scientific">Hoeflea algicola</name>
    <dbReference type="NCBI Taxonomy" id="2983763"/>
    <lineage>
        <taxon>Bacteria</taxon>
        <taxon>Pseudomonadati</taxon>
        <taxon>Pseudomonadota</taxon>
        <taxon>Alphaproteobacteria</taxon>
        <taxon>Hyphomicrobiales</taxon>
        <taxon>Rhizobiaceae</taxon>
        <taxon>Hoeflea</taxon>
    </lineage>
</organism>
<dbReference type="EMBL" id="JAOVZR010000001">
    <property type="protein sequence ID" value="MCY0148227.1"/>
    <property type="molecule type" value="Genomic_DNA"/>
</dbReference>
<protein>
    <recommendedName>
        <fullName evidence="5">Tetratricopeptide repeat protein</fullName>
    </recommendedName>
</protein>
<feature type="chain" id="PRO_5047176317" description="Tetratricopeptide repeat protein" evidence="2">
    <location>
        <begin position="26"/>
        <end position="192"/>
    </location>
</feature>
<sequence length="192" mass="21586">MLRRAFLSFIATFALVTMAPSTLLAAGESQREQLFAALKSAETEAEGRTAENAIWRWWLNQAPTLAVRDAIDLGMERRESYDFEAAEEAFNSAIRDAPTYAEGWSQRAFVRFLRDNIDGSLSDLEKAVELDPDHFGAWSGMYHVLMRMGRTGVAYSALARAVKIHPWLKERGLLPPDPDAKRPLIKGTQQEL</sequence>
<dbReference type="RefSeq" id="WP_267653800.1">
    <property type="nucleotide sequence ID" value="NZ_JAOVZR010000001.1"/>
</dbReference>
<comment type="caution">
    <text evidence="3">The sequence shown here is derived from an EMBL/GenBank/DDBJ whole genome shotgun (WGS) entry which is preliminary data.</text>
</comment>
<gene>
    <name evidence="3" type="ORF">OEG84_11005</name>
</gene>
<reference evidence="3" key="1">
    <citation type="submission" date="2022-10" db="EMBL/GenBank/DDBJ databases">
        <title>Hoeflea sp. G2-23, isolated from marine algae.</title>
        <authorList>
            <person name="Kristyanto S."/>
            <person name="Kim J.M."/>
            <person name="Jeon C.O."/>
        </authorList>
    </citation>
    <scope>NUCLEOTIDE SEQUENCE</scope>
    <source>
        <strain evidence="3">G2-23</strain>
    </source>
</reference>
<accession>A0ABT3Z8X2</accession>
<keyword evidence="2" id="KW-0732">Signal</keyword>
<dbReference type="InterPro" id="IPR019734">
    <property type="entry name" value="TPR_rpt"/>
</dbReference>
<dbReference type="SUPFAM" id="SSF48452">
    <property type="entry name" value="TPR-like"/>
    <property type="match status" value="1"/>
</dbReference>
<evidence type="ECO:0000256" key="1">
    <source>
        <dbReference type="PROSITE-ProRule" id="PRU00339"/>
    </source>
</evidence>
<evidence type="ECO:0000256" key="2">
    <source>
        <dbReference type="SAM" id="SignalP"/>
    </source>
</evidence>
<name>A0ABT3Z8X2_9HYPH</name>
<evidence type="ECO:0000313" key="4">
    <source>
        <dbReference type="Proteomes" id="UP001073227"/>
    </source>
</evidence>
<dbReference type="Proteomes" id="UP001073227">
    <property type="component" value="Unassembled WGS sequence"/>
</dbReference>
<dbReference type="InterPro" id="IPR011990">
    <property type="entry name" value="TPR-like_helical_dom_sf"/>
</dbReference>
<dbReference type="PROSITE" id="PS50005">
    <property type="entry name" value="TPR"/>
    <property type="match status" value="1"/>
</dbReference>
<evidence type="ECO:0008006" key="5">
    <source>
        <dbReference type="Google" id="ProtNLM"/>
    </source>
</evidence>
<keyword evidence="4" id="KW-1185">Reference proteome</keyword>
<dbReference type="SMART" id="SM00028">
    <property type="entry name" value="TPR"/>
    <property type="match status" value="2"/>
</dbReference>
<feature type="signal peptide" evidence="2">
    <location>
        <begin position="1"/>
        <end position="25"/>
    </location>
</feature>
<proteinExistence type="predicted"/>
<keyword evidence="1" id="KW-0802">TPR repeat</keyword>
<dbReference type="Gene3D" id="1.25.40.10">
    <property type="entry name" value="Tetratricopeptide repeat domain"/>
    <property type="match status" value="1"/>
</dbReference>